<evidence type="ECO:0000256" key="1">
    <source>
        <dbReference type="SAM" id="MobiDB-lite"/>
    </source>
</evidence>
<feature type="compositionally biased region" description="Polar residues" evidence="1">
    <location>
        <begin position="77"/>
        <end position="91"/>
    </location>
</feature>
<dbReference type="InterPro" id="IPR056993">
    <property type="entry name" value="TRIP4_3rd_dom"/>
</dbReference>
<dbReference type="AlphaFoldDB" id="A0A811SKP4"/>
<feature type="domain" description="TRIP4/RQT4 C2HC5-type zinc finger" evidence="2">
    <location>
        <begin position="164"/>
        <end position="204"/>
    </location>
</feature>
<dbReference type="EMBL" id="CAJGYO010000231">
    <property type="protein sequence ID" value="CAD6341516.1"/>
    <property type="molecule type" value="Genomic_DNA"/>
</dbReference>
<dbReference type="PANTHER" id="PTHR12963:SF4">
    <property type="entry name" value="ACTIVATING SIGNAL COINTEGRATOR 1"/>
    <property type="match status" value="1"/>
</dbReference>
<dbReference type="GO" id="GO:0008270">
    <property type="term" value="F:zinc ion binding"/>
    <property type="evidence" value="ECO:0007669"/>
    <property type="project" value="InterPro"/>
</dbReference>
<feature type="region of interest" description="Disordered" evidence="1">
    <location>
        <begin position="77"/>
        <end position="145"/>
    </location>
</feature>
<organism evidence="4 5">
    <name type="scientific">Miscanthus lutarioriparius</name>
    <dbReference type="NCBI Taxonomy" id="422564"/>
    <lineage>
        <taxon>Eukaryota</taxon>
        <taxon>Viridiplantae</taxon>
        <taxon>Streptophyta</taxon>
        <taxon>Embryophyta</taxon>
        <taxon>Tracheophyta</taxon>
        <taxon>Spermatophyta</taxon>
        <taxon>Magnoliopsida</taxon>
        <taxon>Liliopsida</taxon>
        <taxon>Poales</taxon>
        <taxon>Poaceae</taxon>
        <taxon>PACMAD clade</taxon>
        <taxon>Panicoideae</taxon>
        <taxon>Andropogonodae</taxon>
        <taxon>Andropogoneae</taxon>
        <taxon>Saccharinae</taxon>
        <taxon>Miscanthus</taxon>
    </lineage>
</organism>
<comment type="caution">
    <text evidence="4">The sequence shown here is derived from an EMBL/GenBank/DDBJ whole genome shotgun (WGS) entry which is preliminary data.</text>
</comment>
<evidence type="ECO:0000259" key="2">
    <source>
        <dbReference type="Pfam" id="PF06221"/>
    </source>
</evidence>
<dbReference type="Pfam" id="PF06221">
    <property type="entry name" value="zf-C2HC5"/>
    <property type="match status" value="1"/>
</dbReference>
<gene>
    <name evidence="4" type="ORF">NCGR_LOCUS65614</name>
</gene>
<dbReference type="PANTHER" id="PTHR12963">
    <property type="entry name" value="THYROID RECEPTOR INTERACTING PROTEIN RELATED"/>
    <property type="match status" value="1"/>
</dbReference>
<dbReference type="OrthoDB" id="338816at2759"/>
<dbReference type="GO" id="GO:0180022">
    <property type="term" value="C:RQC-trigger complex"/>
    <property type="evidence" value="ECO:0007669"/>
    <property type="project" value="InterPro"/>
</dbReference>
<keyword evidence="5" id="KW-1185">Reference proteome</keyword>
<dbReference type="GO" id="GO:0005634">
    <property type="term" value="C:nucleus"/>
    <property type="evidence" value="ECO:0007669"/>
    <property type="project" value="InterPro"/>
</dbReference>
<protein>
    <recommendedName>
        <fullName evidence="6">Zinc finger C2HC5-type domain-containing protein</fullName>
    </recommendedName>
</protein>
<evidence type="ECO:0000313" key="5">
    <source>
        <dbReference type="Proteomes" id="UP000604825"/>
    </source>
</evidence>
<reference evidence="4" key="1">
    <citation type="submission" date="2020-10" db="EMBL/GenBank/DDBJ databases">
        <authorList>
            <person name="Han B."/>
            <person name="Lu T."/>
            <person name="Zhao Q."/>
            <person name="Huang X."/>
            <person name="Zhao Y."/>
        </authorList>
    </citation>
    <scope>NUCLEOTIDE SEQUENCE</scope>
</reference>
<dbReference type="Proteomes" id="UP000604825">
    <property type="component" value="Unassembled WGS sequence"/>
</dbReference>
<accession>A0A811SKP4</accession>
<sequence>MATSASTSGEWLKGALQGLRERKGSSLEFDSDLISGLVSFCELAPPSDATNYLENFIGKEAAQDIIQEYLRRRGHIGSSNGTESFQSSNLQPYVKPSADAATTQTKKQTRTQKDSASSSSQSSKSQSETAESQLPSKRGSKKKGAKAISLAEAAKGSIVFKQGKPCSCQARQHNLVSNCLSCGKIVCEQEGEGPCSFCGALVLKEGSTYAGLSDAGLPLSEAEAAAEAYAKRLVDYDRNAAARTKVYDDQSDYYEMEGNSWLSSKERSVLKQQQEEAEEAAKSQKEKVIVTFDLVGRKVILNKDGTTELETEHPIMRPSEEKDQSHRIQPNPTIREQPVFVETGPVKPKPTEQNRARDVPRMVCAWRHVKGMMLNAPRILTEPLLKQNHGEIECKFSASFYTNTMWPTSSSRYSHQSPSSSVPGFSNDAPNFVTNSQRPATLLPCSLAITIGGSLPPDGQKLKTTAHRPYGAEDQAEGTLCEQKQYCIL</sequence>
<dbReference type="Pfam" id="PF23134">
    <property type="entry name" value="TRIP4_3rd"/>
    <property type="match status" value="1"/>
</dbReference>
<feature type="domain" description="Activating signal cointegrator 1 third" evidence="3">
    <location>
        <begin position="249"/>
        <end position="301"/>
    </location>
</feature>
<evidence type="ECO:0000313" key="4">
    <source>
        <dbReference type="EMBL" id="CAD6341516.1"/>
    </source>
</evidence>
<dbReference type="InterPro" id="IPR009349">
    <property type="entry name" value="TRIP4/RQT4_C2HC5_Znf"/>
</dbReference>
<dbReference type="GO" id="GO:0072344">
    <property type="term" value="P:rescue of stalled ribosome"/>
    <property type="evidence" value="ECO:0007669"/>
    <property type="project" value="InterPro"/>
</dbReference>
<dbReference type="GO" id="GO:0045893">
    <property type="term" value="P:positive regulation of DNA-templated transcription"/>
    <property type="evidence" value="ECO:0007669"/>
    <property type="project" value="TreeGrafter"/>
</dbReference>
<evidence type="ECO:0008006" key="6">
    <source>
        <dbReference type="Google" id="ProtNLM"/>
    </source>
</evidence>
<dbReference type="InterPro" id="IPR039128">
    <property type="entry name" value="TRIP4-like"/>
</dbReference>
<evidence type="ECO:0000259" key="3">
    <source>
        <dbReference type="Pfam" id="PF23134"/>
    </source>
</evidence>
<name>A0A811SKP4_9POAL</name>
<proteinExistence type="predicted"/>
<feature type="compositionally biased region" description="Low complexity" evidence="1">
    <location>
        <begin position="114"/>
        <end position="137"/>
    </location>
</feature>